<reference evidence="2" key="1">
    <citation type="submission" date="2014-11" db="EMBL/GenBank/DDBJ databases">
        <authorList>
            <person name="Otto D Thomas"/>
            <person name="Naeem Raeece"/>
        </authorList>
    </citation>
    <scope>NUCLEOTIDE SEQUENCE</scope>
</reference>
<dbReference type="AlphaFoldDB" id="A0A0G4IAN2"/>
<name>A0A0G4IAN2_9ALVE</name>
<sequence>MVDQGADEARGTSSGGEGRDRDTQGDGKMPAVPEEGGSHTGSQGPEAQAAAGNASEAARHPNSGGTDATAAAAAASVPQARRRDGPEDNTSDVESEDEQGPEEASDRATDWEERWAYWDSVNWEEAWDDLDIPTVRRVDGRLRPALAVVLEEIVDRLGDESAVRAERAWKLLAYFPSLFLRQDRKGGQASFAARHRRIKAFWEGDFGGLVRLLRDDVVLLRERQQRGRERRSHRSVQQ</sequence>
<gene>
    <name evidence="2" type="ORF">Cvel_12496</name>
</gene>
<feature type="compositionally biased region" description="Low complexity" evidence="1">
    <location>
        <begin position="47"/>
        <end position="56"/>
    </location>
</feature>
<organism evidence="2">
    <name type="scientific">Chromera velia CCMP2878</name>
    <dbReference type="NCBI Taxonomy" id="1169474"/>
    <lineage>
        <taxon>Eukaryota</taxon>
        <taxon>Sar</taxon>
        <taxon>Alveolata</taxon>
        <taxon>Colpodellida</taxon>
        <taxon>Chromeraceae</taxon>
        <taxon>Chromera</taxon>
    </lineage>
</organism>
<dbReference type="EMBL" id="CDMZ01005755">
    <property type="protein sequence ID" value="CEM54097.1"/>
    <property type="molecule type" value="Genomic_DNA"/>
</dbReference>
<evidence type="ECO:0000256" key="1">
    <source>
        <dbReference type="SAM" id="MobiDB-lite"/>
    </source>
</evidence>
<accession>A0A0G4IAN2</accession>
<feature type="compositionally biased region" description="Acidic residues" evidence="1">
    <location>
        <begin position="87"/>
        <end position="103"/>
    </location>
</feature>
<evidence type="ECO:0000313" key="2">
    <source>
        <dbReference type="EMBL" id="CEM54097.1"/>
    </source>
</evidence>
<dbReference type="PhylomeDB" id="A0A0G4IAN2"/>
<feature type="region of interest" description="Disordered" evidence="1">
    <location>
        <begin position="1"/>
        <end position="110"/>
    </location>
</feature>
<dbReference type="VEuPathDB" id="CryptoDB:Cvel_12496"/>
<proteinExistence type="predicted"/>
<protein>
    <submittedName>
        <fullName evidence="2">Uncharacterized protein</fullName>
    </submittedName>
</protein>